<dbReference type="CDD" id="cd02440">
    <property type="entry name" value="AdoMet_MTases"/>
    <property type="match status" value="1"/>
</dbReference>
<keyword evidence="2" id="KW-0830">Ubiquinone</keyword>
<keyword evidence="2" id="KW-0489">Methyltransferase</keyword>
<keyword evidence="2" id="KW-0808">Transferase</keyword>
<dbReference type="SUPFAM" id="SSF53335">
    <property type="entry name" value="S-adenosyl-L-methionine-dependent methyltransferases"/>
    <property type="match status" value="1"/>
</dbReference>
<comment type="caution">
    <text evidence="2">The sequence shown here is derived from an EMBL/GenBank/DDBJ whole genome shotgun (WGS) entry which is preliminary data.</text>
</comment>
<dbReference type="GO" id="GO:0008757">
    <property type="term" value="F:S-adenosylmethionine-dependent methyltransferase activity"/>
    <property type="evidence" value="ECO:0007669"/>
    <property type="project" value="InterPro"/>
</dbReference>
<evidence type="ECO:0000313" key="3">
    <source>
        <dbReference type="Proteomes" id="UP000215506"/>
    </source>
</evidence>
<dbReference type="Pfam" id="PF08241">
    <property type="entry name" value="Methyltransf_11"/>
    <property type="match status" value="1"/>
</dbReference>
<dbReference type="GO" id="GO:0032259">
    <property type="term" value="P:methylation"/>
    <property type="evidence" value="ECO:0007669"/>
    <property type="project" value="UniProtKB-KW"/>
</dbReference>
<reference evidence="2 3" key="1">
    <citation type="submission" date="2017-07" db="EMBL/GenBank/DDBJ databases">
        <title>First draft Genome Sequence of Nocardia cerradoensis isolated from human infection.</title>
        <authorList>
            <person name="Carrasco G."/>
        </authorList>
    </citation>
    <scope>NUCLEOTIDE SEQUENCE [LARGE SCALE GENOMIC DNA]</scope>
    <source>
        <strain evidence="2 3">CNM20130759</strain>
    </source>
</reference>
<dbReference type="PANTHER" id="PTHR43591:SF24">
    <property type="entry name" value="2-METHOXY-6-POLYPRENYL-1,4-BENZOQUINOL METHYLASE, MITOCHONDRIAL"/>
    <property type="match status" value="1"/>
</dbReference>
<dbReference type="PANTHER" id="PTHR43591">
    <property type="entry name" value="METHYLTRANSFERASE"/>
    <property type="match status" value="1"/>
</dbReference>
<dbReference type="InterPro" id="IPR013216">
    <property type="entry name" value="Methyltransf_11"/>
</dbReference>
<dbReference type="EC" id="2.1.1.163" evidence="2"/>
<dbReference type="EMBL" id="NGAF01000012">
    <property type="protein sequence ID" value="OXR42716.1"/>
    <property type="molecule type" value="Genomic_DNA"/>
</dbReference>
<protein>
    <submittedName>
        <fullName evidence="2">Ubiquinone/menaquinone biosynthesis C-methyltransferase UbiE</fullName>
        <ecNumber evidence="2">2.1.1.163</ecNumber>
    </submittedName>
</protein>
<dbReference type="Gene3D" id="3.40.50.150">
    <property type="entry name" value="Vaccinia Virus protein VP39"/>
    <property type="match status" value="1"/>
</dbReference>
<gene>
    <name evidence="2" type="primary">ubiE_4</name>
    <name evidence="2" type="ORF">B7C42_05053</name>
</gene>
<sequence length="218" mass="22926">MRGMNSLVTRAMSTVAAQLGNPHGVLGKVVAPMLNRANRFAIDAAVEAAEVGAGQAAADIGFGGGVGLSILLREVGDAGTVHGVEISPDMSARARARFTRDIGTGRLRIVEGGLTELPLASASLDAVITVNTVYFVDDLDRAGAELARVLRPGGRVVVGIGDPAAMARMPFTAHGFRLWPVDDVSDALERAGLAVEHRRIDRQPIPAHLLIGRRVRED</sequence>
<organism evidence="2 3">
    <name type="scientific">Nocardia cerradoensis</name>
    <dbReference type="NCBI Taxonomy" id="85688"/>
    <lineage>
        <taxon>Bacteria</taxon>
        <taxon>Bacillati</taxon>
        <taxon>Actinomycetota</taxon>
        <taxon>Actinomycetes</taxon>
        <taxon>Mycobacteriales</taxon>
        <taxon>Nocardiaceae</taxon>
        <taxon>Nocardia</taxon>
    </lineage>
</organism>
<keyword evidence="3" id="KW-1185">Reference proteome</keyword>
<evidence type="ECO:0000313" key="2">
    <source>
        <dbReference type="EMBL" id="OXR42716.1"/>
    </source>
</evidence>
<feature type="domain" description="Methyltransferase type 11" evidence="1">
    <location>
        <begin position="59"/>
        <end position="158"/>
    </location>
</feature>
<dbReference type="AlphaFoldDB" id="A0A231H1J2"/>
<dbReference type="GO" id="GO:0043770">
    <property type="term" value="F:demethylmenaquinone methyltransferase activity"/>
    <property type="evidence" value="ECO:0007669"/>
    <property type="project" value="UniProtKB-EC"/>
</dbReference>
<proteinExistence type="predicted"/>
<accession>A0A231H1J2</accession>
<name>A0A231H1J2_9NOCA</name>
<dbReference type="Proteomes" id="UP000215506">
    <property type="component" value="Unassembled WGS sequence"/>
</dbReference>
<evidence type="ECO:0000259" key="1">
    <source>
        <dbReference type="Pfam" id="PF08241"/>
    </source>
</evidence>
<dbReference type="InterPro" id="IPR029063">
    <property type="entry name" value="SAM-dependent_MTases_sf"/>
</dbReference>